<reference evidence="2" key="2">
    <citation type="submission" date="2015-06" db="UniProtKB">
        <authorList>
            <consortium name="EnsemblProtists"/>
        </authorList>
    </citation>
    <scope>IDENTIFICATION</scope>
    <source>
        <strain evidence="2">Emoy2</strain>
    </source>
</reference>
<dbReference type="AlphaFoldDB" id="M4BC10"/>
<keyword evidence="3" id="KW-1185">Reference proteome</keyword>
<feature type="region of interest" description="Disordered" evidence="1">
    <location>
        <begin position="1"/>
        <end position="20"/>
    </location>
</feature>
<accession>M4BC10</accession>
<evidence type="ECO:0000256" key="1">
    <source>
        <dbReference type="SAM" id="MobiDB-lite"/>
    </source>
</evidence>
<protein>
    <submittedName>
        <fullName evidence="2">Uncharacterized protein</fullName>
    </submittedName>
</protein>
<name>M4BC10_HYAAE</name>
<proteinExistence type="predicted"/>
<evidence type="ECO:0000313" key="2">
    <source>
        <dbReference type="EnsemblProtists" id="HpaP803825"/>
    </source>
</evidence>
<dbReference type="Proteomes" id="UP000011713">
    <property type="component" value="Unassembled WGS sequence"/>
</dbReference>
<reference evidence="3" key="1">
    <citation type="journal article" date="2010" name="Science">
        <title>Signatures of adaptation to obligate biotrophy in the Hyaloperonospora arabidopsidis genome.</title>
        <authorList>
            <person name="Baxter L."/>
            <person name="Tripathy S."/>
            <person name="Ishaque N."/>
            <person name="Boot N."/>
            <person name="Cabral A."/>
            <person name="Kemen E."/>
            <person name="Thines M."/>
            <person name="Ah-Fong A."/>
            <person name="Anderson R."/>
            <person name="Badejoko W."/>
            <person name="Bittner-Eddy P."/>
            <person name="Boore J.L."/>
            <person name="Chibucos M.C."/>
            <person name="Coates M."/>
            <person name="Dehal P."/>
            <person name="Delehaunty K."/>
            <person name="Dong S."/>
            <person name="Downton P."/>
            <person name="Dumas B."/>
            <person name="Fabro G."/>
            <person name="Fronick C."/>
            <person name="Fuerstenberg S.I."/>
            <person name="Fulton L."/>
            <person name="Gaulin E."/>
            <person name="Govers F."/>
            <person name="Hughes L."/>
            <person name="Humphray S."/>
            <person name="Jiang R.H."/>
            <person name="Judelson H."/>
            <person name="Kamoun S."/>
            <person name="Kyung K."/>
            <person name="Meijer H."/>
            <person name="Minx P."/>
            <person name="Morris P."/>
            <person name="Nelson J."/>
            <person name="Phuntumart V."/>
            <person name="Qutob D."/>
            <person name="Rehmany A."/>
            <person name="Rougon-Cardoso A."/>
            <person name="Ryden P."/>
            <person name="Torto-Alalibo T."/>
            <person name="Studholme D."/>
            <person name="Wang Y."/>
            <person name="Win J."/>
            <person name="Wood J."/>
            <person name="Clifton S.W."/>
            <person name="Rogers J."/>
            <person name="Van den Ackerveken G."/>
            <person name="Jones J.D."/>
            <person name="McDowell J.M."/>
            <person name="Beynon J."/>
            <person name="Tyler B.M."/>
        </authorList>
    </citation>
    <scope>NUCLEOTIDE SEQUENCE [LARGE SCALE GENOMIC DNA]</scope>
    <source>
        <strain evidence="3">Emoy2</strain>
    </source>
</reference>
<dbReference type="InParanoid" id="M4BC10"/>
<sequence length="160" mass="18098">MRDVATVETRPRQANNGGTRGDTIFTGRILDRLRSLMEHQIGIGELVSILEAWQIRYGLAKTRKKVGALSWDADRPCCIAHSLKGCRSCECPGVARTARSLWSTILVDYPLSEDKRTCVGRYQRNIDGYQRARQYGRAWQRAGWHPTQPRKSSLMCDASS</sequence>
<dbReference type="EnsemblProtists" id="HpaT803825">
    <property type="protein sequence ID" value="HpaP803825"/>
    <property type="gene ID" value="HpaG803825"/>
</dbReference>
<feature type="compositionally biased region" description="Basic and acidic residues" evidence="1">
    <location>
        <begin position="1"/>
        <end position="11"/>
    </location>
</feature>
<organism evidence="2 3">
    <name type="scientific">Hyaloperonospora arabidopsidis (strain Emoy2)</name>
    <name type="common">Downy mildew agent</name>
    <name type="synonym">Peronospora arabidopsidis</name>
    <dbReference type="NCBI Taxonomy" id="559515"/>
    <lineage>
        <taxon>Eukaryota</taxon>
        <taxon>Sar</taxon>
        <taxon>Stramenopiles</taxon>
        <taxon>Oomycota</taxon>
        <taxon>Peronosporomycetes</taxon>
        <taxon>Peronosporales</taxon>
        <taxon>Peronosporaceae</taxon>
        <taxon>Hyaloperonospora</taxon>
    </lineage>
</organism>
<dbReference type="HOGENOM" id="CLU_1655535_0_0_1"/>
<dbReference type="EMBL" id="JH598116">
    <property type="status" value="NOT_ANNOTATED_CDS"/>
    <property type="molecule type" value="Genomic_DNA"/>
</dbReference>
<dbReference type="VEuPathDB" id="FungiDB:HpaG803825"/>
<evidence type="ECO:0000313" key="3">
    <source>
        <dbReference type="Proteomes" id="UP000011713"/>
    </source>
</evidence>